<sequence length="163" mass="18119">MRVLMVGLDAAGKTSILQKLVKGNTGVTKPTVGFNVDTVTYKKIKFTIIDLGGQDKIRPLWKHYYESVNAVIFVVDSNDLERLKEANEELHNMLSEEELKNSSLLVLANKQDLPDAISAESMIEKLDLESERGRKWACMPTCAITGEGLLDGLNWLKGALLNK</sequence>
<dbReference type="PANTHER" id="PTHR11711">
    <property type="entry name" value="ADP RIBOSYLATION FACTOR-RELATED"/>
    <property type="match status" value="1"/>
</dbReference>
<feature type="binding site" evidence="4">
    <location>
        <begin position="7"/>
        <end position="14"/>
    </location>
    <ligand>
        <name>GTP</name>
        <dbReference type="ChEBI" id="CHEBI:37565"/>
    </ligand>
</feature>
<evidence type="ECO:0000256" key="4">
    <source>
        <dbReference type="PIRSR" id="PIRSR606689-1"/>
    </source>
</evidence>
<dbReference type="CDD" id="cd00878">
    <property type="entry name" value="Arf_Arl"/>
    <property type="match status" value="1"/>
</dbReference>
<dbReference type="AlphaFoldDB" id="A0AAV7ZFU8"/>
<feature type="binding site" evidence="5">
    <location>
        <position position="31"/>
    </location>
    <ligand>
        <name>Mg(2+)</name>
        <dbReference type="ChEBI" id="CHEBI:18420"/>
    </ligand>
</feature>
<dbReference type="PROSITE" id="PS51417">
    <property type="entry name" value="ARF"/>
    <property type="match status" value="1"/>
</dbReference>
<keyword evidence="5" id="KW-0460">Magnesium</keyword>
<organism evidence="7 9">
    <name type="scientific">Anaeramoeba flamelloides</name>
    <dbReference type="NCBI Taxonomy" id="1746091"/>
    <lineage>
        <taxon>Eukaryota</taxon>
        <taxon>Metamonada</taxon>
        <taxon>Anaeramoebidae</taxon>
        <taxon>Anaeramoeba</taxon>
    </lineage>
</organism>
<dbReference type="InterPro" id="IPR027417">
    <property type="entry name" value="P-loop_NTPase"/>
</dbReference>
<dbReference type="GO" id="GO:0005525">
    <property type="term" value="F:GTP binding"/>
    <property type="evidence" value="ECO:0007669"/>
    <property type="project" value="UniProtKB-KW"/>
</dbReference>
<evidence type="ECO:0000256" key="2">
    <source>
        <dbReference type="ARBA" id="ARBA00022741"/>
    </source>
</evidence>
<evidence type="ECO:0000256" key="1">
    <source>
        <dbReference type="ARBA" id="ARBA00010290"/>
    </source>
</evidence>
<evidence type="ECO:0000256" key="6">
    <source>
        <dbReference type="RuleBase" id="RU003925"/>
    </source>
</evidence>
<keyword evidence="3 4" id="KW-0342">GTP-binding</keyword>
<gene>
    <name evidence="7" type="ORF">M0812_14277</name>
    <name evidence="8" type="ORF">M0813_22451</name>
</gene>
<dbReference type="Proteomes" id="UP001146793">
    <property type="component" value="Unassembled WGS sequence"/>
</dbReference>
<dbReference type="GO" id="GO:0003924">
    <property type="term" value="F:GTPase activity"/>
    <property type="evidence" value="ECO:0007669"/>
    <property type="project" value="InterPro"/>
</dbReference>
<feature type="binding site" evidence="4">
    <location>
        <begin position="109"/>
        <end position="112"/>
    </location>
    <ligand>
        <name>GTP</name>
        <dbReference type="ChEBI" id="CHEBI:37565"/>
    </ligand>
</feature>
<evidence type="ECO:0000313" key="10">
    <source>
        <dbReference type="Proteomes" id="UP001150062"/>
    </source>
</evidence>
<dbReference type="InterPro" id="IPR024156">
    <property type="entry name" value="Small_GTPase_ARF"/>
</dbReference>
<keyword evidence="2 4" id="KW-0547">Nucleotide-binding</keyword>
<proteinExistence type="inferred from homology"/>
<dbReference type="PRINTS" id="PR00328">
    <property type="entry name" value="SAR1GTPBP"/>
</dbReference>
<dbReference type="NCBIfam" id="TIGR00231">
    <property type="entry name" value="small_GTP"/>
    <property type="match status" value="1"/>
</dbReference>
<feature type="binding site" evidence="5">
    <location>
        <position position="14"/>
    </location>
    <ligand>
        <name>Mg(2+)</name>
        <dbReference type="ChEBI" id="CHEBI:18420"/>
    </ligand>
</feature>
<dbReference type="Proteomes" id="UP001150062">
    <property type="component" value="Unassembled WGS sequence"/>
</dbReference>
<evidence type="ECO:0000313" key="7">
    <source>
        <dbReference type="EMBL" id="KAJ3440608.1"/>
    </source>
</evidence>
<dbReference type="SMART" id="SM00175">
    <property type="entry name" value="RAB"/>
    <property type="match status" value="1"/>
</dbReference>
<evidence type="ECO:0000256" key="5">
    <source>
        <dbReference type="PIRSR" id="PIRSR606689-2"/>
    </source>
</evidence>
<feature type="binding site" evidence="4">
    <location>
        <position position="53"/>
    </location>
    <ligand>
        <name>GTP</name>
        <dbReference type="ChEBI" id="CHEBI:37565"/>
    </ligand>
</feature>
<reference evidence="7" key="2">
    <citation type="submission" date="2022-08" db="EMBL/GenBank/DDBJ databases">
        <title>Novel sulphate-reducing endosymbionts in the free-living metamonad Anaeramoeba.</title>
        <authorList>
            <person name="Jerlstrom-Hultqvist J."/>
            <person name="Cepicka I."/>
            <person name="Gallot-Lavallee L."/>
            <person name="Salas-Leiva D."/>
            <person name="Curtis B.A."/>
            <person name="Zahonova K."/>
            <person name="Pipaliya S."/>
            <person name="Dacks J."/>
            <person name="Roger A.J."/>
        </authorList>
    </citation>
    <scope>NUCLEOTIDE SEQUENCE</scope>
    <source>
        <strain evidence="7">Busselton2</strain>
    </source>
</reference>
<name>A0AAV7ZFU8_9EUKA</name>
<evidence type="ECO:0000313" key="8">
    <source>
        <dbReference type="EMBL" id="KAJ6242592.1"/>
    </source>
</evidence>
<dbReference type="GO" id="GO:0030010">
    <property type="term" value="P:establishment of cell polarity"/>
    <property type="evidence" value="ECO:0007669"/>
    <property type="project" value="UniProtKB-ARBA"/>
</dbReference>
<reference evidence="8" key="1">
    <citation type="submission" date="2022-08" db="EMBL/GenBank/DDBJ databases">
        <title>Novel sulfate-reducing endosymbionts in the free-living metamonad Anaeramoeba.</title>
        <authorList>
            <person name="Jerlstrom-Hultqvist J."/>
            <person name="Cepicka I."/>
            <person name="Gallot-Lavallee L."/>
            <person name="Salas-Leiva D."/>
            <person name="Curtis B.A."/>
            <person name="Zahonova K."/>
            <person name="Pipaliya S."/>
            <person name="Dacks J."/>
            <person name="Roger A.J."/>
        </authorList>
    </citation>
    <scope>NUCLEOTIDE SEQUENCE</scope>
    <source>
        <strain evidence="8">Schooner1</strain>
    </source>
</reference>
<dbReference type="InterPro" id="IPR006689">
    <property type="entry name" value="Small_GTPase_ARF/SAR"/>
</dbReference>
<accession>A0AAV7ZFU8</accession>
<dbReference type="SMART" id="SM00178">
    <property type="entry name" value="SAR"/>
    <property type="match status" value="1"/>
</dbReference>
<dbReference type="GO" id="GO:0046872">
    <property type="term" value="F:metal ion binding"/>
    <property type="evidence" value="ECO:0007669"/>
    <property type="project" value="UniProtKB-KW"/>
</dbReference>
<dbReference type="InterPro" id="IPR005225">
    <property type="entry name" value="Small_GTP-bd"/>
</dbReference>
<dbReference type="Pfam" id="PF00025">
    <property type="entry name" value="Arf"/>
    <property type="match status" value="1"/>
</dbReference>
<comment type="caution">
    <text evidence="7">The sequence shown here is derived from an EMBL/GenBank/DDBJ whole genome shotgun (WGS) entry which is preliminary data.</text>
</comment>
<dbReference type="SUPFAM" id="SSF52540">
    <property type="entry name" value="P-loop containing nucleoside triphosphate hydrolases"/>
    <property type="match status" value="1"/>
</dbReference>
<comment type="similarity">
    <text evidence="1 6">Belongs to the small GTPase superfamily. Arf family.</text>
</comment>
<evidence type="ECO:0000313" key="9">
    <source>
        <dbReference type="Proteomes" id="UP001146793"/>
    </source>
</evidence>
<evidence type="ECO:0000256" key="3">
    <source>
        <dbReference type="ARBA" id="ARBA00023134"/>
    </source>
</evidence>
<dbReference type="FunFam" id="3.40.50.300:FF:000412">
    <property type="entry name" value="ADP-ribosylation factor 1"/>
    <property type="match status" value="1"/>
</dbReference>
<dbReference type="EMBL" id="JANTQA010000030">
    <property type="protein sequence ID" value="KAJ3440608.1"/>
    <property type="molecule type" value="Genomic_DNA"/>
</dbReference>
<dbReference type="SMART" id="SM00177">
    <property type="entry name" value="ARF"/>
    <property type="match status" value="1"/>
</dbReference>
<protein>
    <submittedName>
        <fullName evidence="7">E3 ubiquitin-protein ligase trim23</fullName>
    </submittedName>
</protein>
<keyword evidence="5" id="KW-0479">Metal-binding</keyword>
<dbReference type="EMBL" id="JAOAOG010000174">
    <property type="protein sequence ID" value="KAJ6242592.1"/>
    <property type="molecule type" value="Genomic_DNA"/>
</dbReference>
<keyword evidence="10" id="KW-1185">Reference proteome</keyword>
<dbReference type="Gene3D" id="3.40.50.300">
    <property type="entry name" value="P-loop containing nucleotide triphosphate hydrolases"/>
    <property type="match status" value="1"/>
</dbReference>